<dbReference type="Gene3D" id="3.30.260.10">
    <property type="entry name" value="TCP-1-like chaperonin intermediate domain"/>
    <property type="match status" value="1"/>
</dbReference>
<keyword evidence="6 10" id="KW-0067">ATP-binding</keyword>
<dbReference type="FunFam" id="3.50.7.10:FF:000003">
    <property type="entry name" value="T-complex protein 1 subunit epsilon"/>
    <property type="match status" value="1"/>
</dbReference>
<evidence type="ECO:0000256" key="3">
    <source>
        <dbReference type="ARBA" id="ARBA00011531"/>
    </source>
</evidence>
<dbReference type="NCBIfam" id="TIGR02343">
    <property type="entry name" value="chap_CCT_epsi"/>
    <property type="match status" value="1"/>
</dbReference>
<evidence type="ECO:0000256" key="7">
    <source>
        <dbReference type="ARBA" id="ARBA00023186"/>
    </source>
</evidence>
<keyword evidence="5 10" id="KW-0547">Nucleotide-binding</keyword>
<protein>
    <recommendedName>
        <fullName evidence="8">T-complex protein 1 subunit epsilon</fullName>
    </recommendedName>
    <alternativeName>
        <fullName evidence="9">CCT-epsilon</fullName>
    </alternativeName>
</protein>
<evidence type="ECO:0000256" key="10">
    <source>
        <dbReference type="RuleBase" id="RU004187"/>
    </source>
</evidence>
<keyword evidence="7 10" id="KW-0143">Chaperone</keyword>
<dbReference type="GO" id="GO:0016887">
    <property type="term" value="F:ATP hydrolysis activity"/>
    <property type="evidence" value="ECO:0007669"/>
    <property type="project" value="InterPro"/>
</dbReference>
<comment type="caution">
    <text evidence="11">The sequence shown here is derived from an EMBL/GenBank/DDBJ whole genome shotgun (WGS) entry which is preliminary data.</text>
</comment>
<dbReference type="PANTHER" id="PTHR11353">
    <property type="entry name" value="CHAPERONIN"/>
    <property type="match status" value="1"/>
</dbReference>
<keyword evidence="4" id="KW-0963">Cytoplasm</keyword>
<dbReference type="Gene3D" id="3.50.7.10">
    <property type="entry name" value="GroEL"/>
    <property type="match status" value="1"/>
</dbReference>
<dbReference type="AlphaFoldDB" id="A0A8H3UQG9"/>
<proteinExistence type="inferred from homology"/>
<sequence length="583" mass="63781">MQLDMSGAQVMQDEQGRPFIVVRDQGKKTRLHGNDAVKSHILAAKTVADIVKSSLGPRGLDKILISPDGDITVTNDGATILQQMEISNNVAKLLVELSKSQDEEIGDGTTGVVVLAGALLEQAAELIDKGIHPIRIADGYDQACEVAIAELDKISDTISFSKTDNTSLLRVAKTSLGSKIVSKAHDQFAQIAVDAVLSVADLERKDVDFELIKVDGKVGGRLEDSLLVKGVIVDKDFSHPQMPSEVKDAKIAILTCAFEPPKPKTKHKLDITSVEEFKRLQKYETGKFAEMIQQIKDTGANVVICQWGFDDEANHLLLTNKLPAVRWVGGPEIELIAIATNGRIVPRFEDLTADKLGKAGIVREMSFGTTRDKMLVIEECANTRAVTVFVRGSNKMIIDEAKRSLHDALCVVRNLVRDNRIVYGGGAAEIACSLAVEEAAVKSPGLEQYAMRAFADALDCVPMALAQNSGLSPIETLASIKSRQVKEKNTRLGVDCMQTGSSDISFDLNSASSRSIPIIFWRALEIMLPETIDIDLWLRDMREHFVIDPLISKRQQLLLATQLCRMVLKINNVIIAGSDENEF</sequence>
<evidence type="ECO:0000256" key="6">
    <source>
        <dbReference type="ARBA" id="ARBA00022840"/>
    </source>
</evidence>
<organism evidence="11 12">
    <name type="scientific">Venturia inaequalis</name>
    <name type="common">Apple scab fungus</name>
    <dbReference type="NCBI Taxonomy" id="5025"/>
    <lineage>
        <taxon>Eukaryota</taxon>
        <taxon>Fungi</taxon>
        <taxon>Dikarya</taxon>
        <taxon>Ascomycota</taxon>
        <taxon>Pezizomycotina</taxon>
        <taxon>Dothideomycetes</taxon>
        <taxon>Pleosporomycetidae</taxon>
        <taxon>Venturiales</taxon>
        <taxon>Venturiaceae</taxon>
        <taxon>Venturia</taxon>
    </lineage>
</organism>
<dbReference type="Proteomes" id="UP000433883">
    <property type="component" value="Unassembled WGS sequence"/>
</dbReference>
<dbReference type="PROSITE" id="PS00750">
    <property type="entry name" value="TCP1_1"/>
    <property type="match status" value="1"/>
</dbReference>
<dbReference type="Gene3D" id="1.10.560.10">
    <property type="entry name" value="GroEL-like equatorial domain"/>
    <property type="match status" value="2"/>
</dbReference>
<dbReference type="InterPro" id="IPR012718">
    <property type="entry name" value="Chap_CCT_epsi"/>
</dbReference>
<evidence type="ECO:0000256" key="1">
    <source>
        <dbReference type="ARBA" id="ARBA00004496"/>
    </source>
</evidence>
<comment type="similarity">
    <text evidence="2 10">Belongs to the TCP-1 chaperonin family.</text>
</comment>
<dbReference type="SUPFAM" id="SSF48592">
    <property type="entry name" value="GroEL equatorial domain-like"/>
    <property type="match status" value="1"/>
</dbReference>
<dbReference type="NCBIfam" id="NF041083">
    <property type="entry name" value="thermosome_beta"/>
    <property type="match status" value="1"/>
</dbReference>
<reference evidence="11 12" key="1">
    <citation type="submission" date="2019-11" db="EMBL/GenBank/DDBJ databases">
        <title>Venturia inaequalis Genome Resource.</title>
        <authorList>
            <person name="Lichtner F.J."/>
        </authorList>
    </citation>
    <scope>NUCLEOTIDE SEQUENCE [LARGE SCALE GENOMIC DNA]</scope>
    <source>
        <strain evidence="11">Bline_iso_100314</strain>
    </source>
</reference>
<evidence type="ECO:0000313" key="12">
    <source>
        <dbReference type="Proteomes" id="UP000433883"/>
    </source>
</evidence>
<dbReference type="InterPro" id="IPR002423">
    <property type="entry name" value="Cpn60/GroEL/TCP-1"/>
</dbReference>
<dbReference type="FunFam" id="1.10.560.10:FF:000053">
    <property type="entry name" value="T-complex protein 1 subunit delta"/>
    <property type="match status" value="1"/>
</dbReference>
<comment type="subcellular location">
    <subcellularLocation>
        <location evidence="1">Cytoplasm</location>
    </subcellularLocation>
</comment>
<dbReference type="EMBL" id="WNWQ01000220">
    <property type="protein sequence ID" value="KAE9973905.1"/>
    <property type="molecule type" value="Genomic_DNA"/>
</dbReference>
<dbReference type="InterPro" id="IPR027410">
    <property type="entry name" value="TCP-1-like_intermed_sf"/>
</dbReference>
<name>A0A8H3UQG9_VENIN</name>
<dbReference type="InterPro" id="IPR027409">
    <property type="entry name" value="GroEL-like_apical_dom_sf"/>
</dbReference>
<dbReference type="CDD" id="cd03339">
    <property type="entry name" value="TCP1_epsilon"/>
    <property type="match status" value="1"/>
</dbReference>
<evidence type="ECO:0000256" key="8">
    <source>
        <dbReference type="ARBA" id="ARBA00024086"/>
    </source>
</evidence>
<dbReference type="PRINTS" id="PR00304">
    <property type="entry name" value="TCOMPLEXTCP1"/>
</dbReference>
<dbReference type="GO" id="GO:0051082">
    <property type="term" value="F:unfolded protein binding"/>
    <property type="evidence" value="ECO:0007669"/>
    <property type="project" value="InterPro"/>
</dbReference>
<dbReference type="GO" id="GO:0005524">
    <property type="term" value="F:ATP binding"/>
    <property type="evidence" value="ECO:0007669"/>
    <property type="project" value="UniProtKB-KW"/>
</dbReference>
<dbReference type="SUPFAM" id="SSF52029">
    <property type="entry name" value="GroEL apical domain-like"/>
    <property type="match status" value="1"/>
</dbReference>
<dbReference type="SUPFAM" id="SSF54849">
    <property type="entry name" value="GroEL-intermediate domain like"/>
    <property type="match status" value="1"/>
</dbReference>
<dbReference type="InterPro" id="IPR053374">
    <property type="entry name" value="TCP-1_chaperonin"/>
</dbReference>
<comment type="subunit">
    <text evidence="3">Heterooligomeric complex of about 850 to 900 kDa that forms two stacked rings, 12 to 16 nm in diameter.</text>
</comment>
<dbReference type="GO" id="GO:0005832">
    <property type="term" value="C:chaperonin-containing T-complex"/>
    <property type="evidence" value="ECO:0007669"/>
    <property type="project" value="UniProtKB-ARBA"/>
</dbReference>
<dbReference type="InterPro" id="IPR017998">
    <property type="entry name" value="Chaperone_TCP-1"/>
</dbReference>
<evidence type="ECO:0000313" key="11">
    <source>
        <dbReference type="EMBL" id="KAE9973905.1"/>
    </source>
</evidence>
<dbReference type="GO" id="GO:0140662">
    <property type="term" value="F:ATP-dependent protein folding chaperone"/>
    <property type="evidence" value="ECO:0007669"/>
    <property type="project" value="InterPro"/>
</dbReference>
<evidence type="ECO:0000256" key="5">
    <source>
        <dbReference type="ARBA" id="ARBA00022741"/>
    </source>
</evidence>
<evidence type="ECO:0000256" key="9">
    <source>
        <dbReference type="ARBA" id="ARBA00033325"/>
    </source>
</evidence>
<evidence type="ECO:0000256" key="2">
    <source>
        <dbReference type="ARBA" id="ARBA00008020"/>
    </source>
</evidence>
<dbReference type="PROSITE" id="PS00995">
    <property type="entry name" value="TCP1_3"/>
    <property type="match status" value="1"/>
</dbReference>
<dbReference type="NCBIfam" id="NF041082">
    <property type="entry name" value="thermosome_alpha"/>
    <property type="match status" value="1"/>
</dbReference>
<dbReference type="InterPro" id="IPR002194">
    <property type="entry name" value="Chaperonin_TCP-1_CS"/>
</dbReference>
<evidence type="ECO:0000256" key="4">
    <source>
        <dbReference type="ARBA" id="ARBA00022490"/>
    </source>
</evidence>
<dbReference type="InterPro" id="IPR027413">
    <property type="entry name" value="GROEL-like_equatorial_sf"/>
</dbReference>
<dbReference type="Pfam" id="PF00118">
    <property type="entry name" value="Cpn60_TCP1"/>
    <property type="match status" value="1"/>
</dbReference>
<dbReference type="InterPro" id="IPR054827">
    <property type="entry name" value="thermosome_alpha"/>
</dbReference>
<gene>
    <name evidence="11" type="primary">CCT5</name>
    <name evidence="11" type="ORF">BLS_003381</name>
</gene>
<accession>A0A8H3UQG9</accession>